<feature type="compositionally biased region" description="Basic residues" evidence="1">
    <location>
        <begin position="270"/>
        <end position="279"/>
    </location>
</feature>
<evidence type="ECO:0000313" key="3">
    <source>
        <dbReference type="Proteomes" id="UP000001208"/>
    </source>
</evidence>
<evidence type="ECO:0000256" key="1">
    <source>
        <dbReference type="SAM" id="MobiDB-lite"/>
    </source>
</evidence>
<reference evidence="2 3" key="1">
    <citation type="submission" date="2008-06" db="EMBL/GenBank/DDBJ databases">
        <title>Complete sequence of Chloroherpeton thalassium ATCC 35110.</title>
        <authorList>
            <consortium name="US DOE Joint Genome Institute"/>
            <person name="Lucas S."/>
            <person name="Copeland A."/>
            <person name="Lapidus A."/>
            <person name="Glavina del Rio T."/>
            <person name="Dalin E."/>
            <person name="Tice H."/>
            <person name="Bruce D."/>
            <person name="Goodwin L."/>
            <person name="Pitluck S."/>
            <person name="Schmutz J."/>
            <person name="Larimer F."/>
            <person name="Land M."/>
            <person name="Hauser L."/>
            <person name="Kyrpides N."/>
            <person name="Mikhailova N."/>
            <person name="Liu Z."/>
            <person name="Li T."/>
            <person name="Zhao F."/>
            <person name="Overmann J."/>
            <person name="Bryant D.A."/>
            <person name="Richardson P."/>
        </authorList>
    </citation>
    <scope>NUCLEOTIDE SEQUENCE [LARGE SCALE GENOMIC DNA]</scope>
    <source>
        <strain evidence="3">ATCC 35110 / GB-78</strain>
    </source>
</reference>
<organism evidence="2 3">
    <name type="scientific">Chloroherpeton thalassium (strain ATCC 35110 / GB-78)</name>
    <dbReference type="NCBI Taxonomy" id="517418"/>
    <lineage>
        <taxon>Bacteria</taxon>
        <taxon>Pseudomonadati</taxon>
        <taxon>Chlorobiota</taxon>
        <taxon>Chlorobiia</taxon>
        <taxon>Chlorobiales</taxon>
        <taxon>Chloroherpetonaceae</taxon>
        <taxon>Chloroherpeton</taxon>
    </lineage>
</organism>
<sequence length="279" mass="30698">MRKLLTLLSLYIVFSTLLISGCGGSKEAQDGDGLDSLAQASALDSLAMLADSLRGDSLGSSVAIGELDSVTITTDTRIDPVAAFRSGNLSAKAVGAELIEEKGLGCKYYLPKTWQTSRRDYKNLVNYFYDGRISVTISVANSVFDSLSFWAQVQEAITYGKNQIPKLHWRFDPPVEQNAAAAQTYLGRYEFGGKQYNTAYYFHGKYQFHIIVSHKVDALTDSDAQVINYLMASFVAEEPTVEIPKPVTISDSQEETPEEKPNTTPEPKAKPKAKVKKSK</sequence>
<evidence type="ECO:0000313" key="2">
    <source>
        <dbReference type="EMBL" id="ACF13215.1"/>
    </source>
</evidence>
<feature type="region of interest" description="Disordered" evidence="1">
    <location>
        <begin position="244"/>
        <end position="279"/>
    </location>
</feature>
<name>B3QWA2_CHLT3</name>
<dbReference type="AlphaFoldDB" id="B3QWA2"/>
<dbReference type="HOGENOM" id="CLU_996363_0_0_10"/>
<dbReference type="EMBL" id="CP001100">
    <property type="protein sequence ID" value="ACF13215.1"/>
    <property type="molecule type" value="Genomic_DNA"/>
</dbReference>
<dbReference type="RefSeq" id="WP_012499299.1">
    <property type="nucleotide sequence ID" value="NC_011026.1"/>
</dbReference>
<keyword evidence="3" id="KW-1185">Reference proteome</keyword>
<dbReference type="Proteomes" id="UP000001208">
    <property type="component" value="Chromosome"/>
</dbReference>
<evidence type="ECO:0008006" key="4">
    <source>
        <dbReference type="Google" id="ProtNLM"/>
    </source>
</evidence>
<protein>
    <recommendedName>
        <fullName evidence="4">Lipoprotein</fullName>
    </recommendedName>
</protein>
<dbReference type="eggNOG" id="ENOG5033UNT">
    <property type="taxonomic scope" value="Bacteria"/>
</dbReference>
<proteinExistence type="predicted"/>
<accession>B3QWA2</accession>
<dbReference type="KEGG" id="cts:Ctha_0746"/>
<gene>
    <name evidence="2" type="ordered locus">Ctha_0746</name>
</gene>
<dbReference type="PROSITE" id="PS51257">
    <property type="entry name" value="PROKAR_LIPOPROTEIN"/>
    <property type="match status" value="1"/>
</dbReference>